<dbReference type="EMBL" id="WHWB01034781">
    <property type="protein sequence ID" value="KAJ7404304.1"/>
    <property type="molecule type" value="Genomic_DNA"/>
</dbReference>
<keyword evidence="2" id="KW-1185">Reference proteome</keyword>
<comment type="caution">
    <text evidence="1">The sequence shown here is derived from an EMBL/GenBank/DDBJ whole genome shotgun (WGS) entry which is preliminary data.</text>
</comment>
<proteinExistence type="predicted"/>
<dbReference type="Proteomes" id="UP001145742">
    <property type="component" value="Unassembled WGS sequence"/>
</dbReference>
<evidence type="ECO:0000313" key="1">
    <source>
        <dbReference type="EMBL" id="KAJ7404304.1"/>
    </source>
</evidence>
<sequence>MGYSISHDIMCTIESGWKKEERGDIQSDEKYIETKLNRVSYNVTSKNPKLYMACDIDYHTHEHKLKGLVLPSSQGNYAKATLKLPSLK</sequence>
<organism evidence="1 2">
    <name type="scientific">Willisornis vidua</name>
    <name type="common">Xingu scale-backed antbird</name>
    <dbReference type="NCBI Taxonomy" id="1566151"/>
    <lineage>
        <taxon>Eukaryota</taxon>
        <taxon>Metazoa</taxon>
        <taxon>Chordata</taxon>
        <taxon>Craniata</taxon>
        <taxon>Vertebrata</taxon>
        <taxon>Euteleostomi</taxon>
        <taxon>Archelosauria</taxon>
        <taxon>Archosauria</taxon>
        <taxon>Dinosauria</taxon>
        <taxon>Saurischia</taxon>
        <taxon>Theropoda</taxon>
        <taxon>Coelurosauria</taxon>
        <taxon>Aves</taxon>
        <taxon>Neognathae</taxon>
        <taxon>Neoaves</taxon>
        <taxon>Telluraves</taxon>
        <taxon>Australaves</taxon>
        <taxon>Passeriformes</taxon>
        <taxon>Thamnophilidae</taxon>
        <taxon>Willisornis</taxon>
    </lineage>
</organism>
<gene>
    <name evidence="1" type="ORF">WISP_146249</name>
</gene>
<evidence type="ECO:0000313" key="2">
    <source>
        <dbReference type="Proteomes" id="UP001145742"/>
    </source>
</evidence>
<name>A0ABQ9CKQ6_9PASS</name>
<protein>
    <submittedName>
        <fullName evidence="1">Uncharacterized protein</fullName>
    </submittedName>
</protein>
<accession>A0ABQ9CKQ6</accession>
<reference evidence="1" key="1">
    <citation type="submission" date="2019-10" db="EMBL/GenBank/DDBJ databases">
        <authorList>
            <person name="Soares A.E.R."/>
            <person name="Aleixo A."/>
            <person name="Schneider P."/>
            <person name="Miyaki C.Y."/>
            <person name="Schneider M.P."/>
            <person name="Mello C."/>
            <person name="Vasconcelos A.T.R."/>
        </authorList>
    </citation>
    <scope>NUCLEOTIDE SEQUENCE</scope>
    <source>
        <tissue evidence="1">Muscle</tissue>
    </source>
</reference>